<dbReference type="RefSeq" id="WP_015636567.1">
    <property type="nucleotide sequence ID" value="NC_021237.1"/>
</dbReference>
<evidence type="ECO:0000256" key="1">
    <source>
        <dbReference type="ARBA" id="ARBA00022519"/>
    </source>
</evidence>
<dbReference type="SUPFAM" id="SSF53448">
    <property type="entry name" value="Nucleotide-diphospho-sugar transferases"/>
    <property type="match status" value="1"/>
</dbReference>
<gene>
    <name evidence="3" type="ORF">PFLCHA0_c43750</name>
</gene>
<protein>
    <recommendedName>
        <fullName evidence="2">Glycosyltransferase 2-like domain-containing protein</fullName>
    </recommendedName>
</protein>
<evidence type="ECO:0000313" key="3">
    <source>
        <dbReference type="EMBL" id="AGL86134.1"/>
    </source>
</evidence>
<feature type="domain" description="Glycosyltransferase 2-like" evidence="2">
    <location>
        <begin position="5"/>
        <end position="140"/>
    </location>
</feature>
<dbReference type="Pfam" id="PF00535">
    <property type="entry name" value="Glycos_transf_2"/>
    <property type="match status" value="1"/>
</dbReference>
<dbReference type="GeneID" id="57477380"/>
<dbReference type="HOGENOM" id="CLU_025996_4_1_6"/>
<keyword evidence="1" id="KW-1003">Cell membrane</keyword>
<evidence type="ECO:0000259" key="2">
    <source>
        <dbReference type="Pfam" id="PF00535"/>
    </source>
</evidence>
<dbReference type="PANTHER" id="PTHR22916">
    <property type="entry name" value="GLYCOSYLTRANSFERASE"/>
    <property type="match status" value="1"/>
</dbReference>
<sequence length="301" mass="34784">MLSATVVVSCYNQERYIVECLDSILSQEINFECEVIVSDDCSTDRTQEVLLEYSRLHEGRLKLNLRSENVGPALNYLGLHSMASGDIVFHFDGDDVMLPGKLALQYKEFQEDAQVNVVFHKAVYFSDDDKYLSDTQFPDSAERSIDVSGEELARWGSVAVHSSYAYRRSSRKTVIKREFMEWFFAMDSLIPEGKAVYINQTLVKYRCNPSAGSYLSTQSGKLKAYSIYFDDIERYFDSYKVLRCDLYANYFVTFLAMLRSTNRFSLKRSLFLLRNIYCLRPKKVLNTLGVRRLVGPKLKNR</sequence>
<organism evidence="3 4">
    <name type="scientific">Pseudomonas protegens (strain DSM 19095 / LMG 27888 / CFBP 6595 / CHA0)</name>
    <dbReference type="NCBI Taxonomy" id="1124983"/>
    <lineage>
        <taxon>Bacteria</taxon>
        <taxon>Pseudomonadati</taxon>
        <taxon>Pseudomonadota</taxon>
        <taxon>Gammaproteobacteria</taxon>
        <taxon>Pseudomonadales</taxon>
        <taxon>Pseudomonadaceae</taxon>
        <taxon>Pseudomonas</taxon>
    </lineage>
</organism>
<dbReference type="Gene3D" id="3.90.550.10">
    <property type="entry name" value="Spore Coat Polysaccharide Biosynthesis Protein SpsA, Chain A"/>
    <property type="match status" value="1"/>
</dbReference>
<dbReference type="eggNOG" id="COG0463">
    <property type="taxonomic scope" value="Bacteria"/>
</dbReference>
<dbReference type="GO" id="GO:0016758">
    <property type="term" value="F:hexosyltransferase activity"/>
    <property type="evidence" value="ECO:0007669"/>
    <property type="project" value="UniProtKB-ARBA"/>
</dbReference>
<dbReference type="InterPro" id="IPR029044">
    <property type="entry name" value="Nucleotide-diphossugar_trans"/>
</dbReference>
<dbReference type="EMBL" id="CP003190">
    <property type="protein sequence ID" value="AGL86134.1"/>
    <property type="molecule type" value="Genomic_DNA"/>
</dbReference>
<reference evidence="4" key="1">
    <citation type="journal article" date="2014" name="Genome Announc.">
        <title>Full-genome sequence of the plant growth-promoting bacterium Pseudomonas protegens CHA0.</title>
        <authorList>
            <person name="Jousset A."/>
            <person name="Schuldes J."/>
            <person name="Keel C."/>
            <person name="Maurhofer M."/>
            <person name="Daniel R."/>
            <person name="Scheu S."/>
            <person name="Thuermer A."/>
        </authorList>
    </citation>
    <scope>NUCLEOTIDE SEQUENCE [LARGE SCALE GENOMIC DNA]</scope>
    <source>
        <strain evidence="4">DSM 19095 / LMG 27888 / CFBP 6595 / CHA0</strain>
    </source>
</reference>
<name>A0A2C9ER29_PSEPH</name>
<dbReference type="Proteomes" id="UP000013940">
    <property type="component" value="Chromosome"/>
</dbReference>
<dbReference type="AlphaFoldDB" id="A0A2C9ER29"/>
<dbReference type="PANTHER" id="PTHR22916:SF71">
    <property type="entry name" value="GLYCOSYL TRANSFERASE"/>
    <property type="match status" value="1"/>
</dbReference>
<evidence type="ECO:0000313" key="4">
    <source>
        <dbReference type="Proteomes" id="UP000013940"/>
    </source>
</evidence>
<accession>A0A2C9ER29</accession>
<dbReference type="KEGG" id="pprc:PFLCHA0_c43750"/>
<dbReference type="InterPro" id="IPR001173">
    <property type="entry name" value="Glyco_trans_2-like"/>
</dbReference>
<proteinExistence type="predicted"/>
<keyword evidence="1" id="KW-0472">Membrane</keyword>
<keyword evidence="1" id="KW-0997">Cell inner membrane</keyword>